<evidence type="ECO:0000256" key="2">
    <source>
        <dbReference type="ARBA" id="ARBA00010617"/>
    </source>
</evidence>
<dbReference type="Pfam" id="PF00067">
    <property type="entry name" value="p450"/>
    <property type="match status" value="1"/>
</dbReference>
<reference evidence="9" key="1">
    <citation type="submission" date="2011-04" db="EMBL/GenBank/DDBJ databases">
        <title>Evolution of plant cell wall degrading machinery underlies the functional diversity of forest fungi.</title>
        <authorList>
            <consortium name="US DOE Joint Genome Institute (JGI-PGF)"/>
            <person name="Eastwood D.C."/>
            <person name="Floudas D."/>
            <person name="Binder M."/>
            <person name="Majcherczyk A."/>
            <person name="Schneider P."/>
            <person name="Aerts A."/>
            <person name="Asiegbu F.O."/>
            <person name="Baker S.E."/>
            <person name="Barry K."/>
            <person name="Bendiksby M."/>
            <person name="Blumentritt M."/>
            <person name="Coutinho P.M."/>
            <person name="Cullen D."/>
            <person name="Cullen D."/>
            <person name="Gathman A."/>
            <person name="Goodell B."/>
            <person name="Henrissat B."/>
            <person name="Ihrmark K."/>
            <person name="Kauserud H."/>
            <person name="Kohler A."/>
            <person name="LaButti K."/>
            <person name="Lapidus A."/>
            <person name="Lavin J.L."/>
            <person name="Lee Y.-H."/>
            <person name="Lindquist E."/>
            <person name="Lilly W."/>
            <person name="Lucas S."/>
            <person name="Morin E."/>
            <person name="Murat C."/>
            <person name="Oguiza J.A."/>
            <person name="Park J."/>
            <person name="Pisabarro A.G."/>
            <person name="Riley R."/>
            <person name="Rosling A."/>
            <person name="Salamov A."/>
            <person name="Schmidt O."/>
            <person name="Schmutz J."/>
            <person name="Skrede I."/>
            <person name="Stenlid J."/>
            <person name="Wiebenga A."/>
            <person name="Xie X."/>
            <person name="Kues U."/>
            <person name="Hibbett D.S."/>
            <person name="Hoffmeister D."/>
            <person name="Hogberg N."/>
            <person name="Martin F."/>
            <person name="Grigoriev I.V."/>
            <person name="Watkinson S.C."/>
        </authorList>
    </citation>
    <scope>NUCLEOTIDE SEQUENCE</scope>
    <source>
        <strain evidence="9">S7.9</strain>
    </source>
</reference>
<evidence type="ECO:0000256" key="3">
    <source>
        <dbReference type="ARBA" id="ARBA00022723"/>
    </source>
</evidence>
<feature type="binding site" description="axial binding residue" evidence="6">
    <location>
        <position position="439"/>
    </location>
    <ligand>
        <name>heme</name>
        <dbReference type="ChEBI" id="CHEBI:30413"/>
    </ligand>
    <ligandPart>
        <name>Fe</name>
        <dbReference type="ChEBI" id="CHEBI:18248"/>
    </ligandPart>
</feature>
<dbReference type="Gene3D" id="1.10.630.10">
    <property type="entry name" value="Cytochrome P450"/>
    <property type="match status" value="1"/>
</dbReference>
<keyword evidence="5 6" id="KW-0408">Iron</keyword>
<dbReference type="OrthoDB" id="1844152at2759"/>
<dbReference type="AlphaFoldDB" id="F8P0J2"/>
<evidence type="ECO:0000256" key="5">
    <source>
        <dbReference type="ARBA" id="ARBA00023004"/>
    </source>
</evidence>
<keyword evidence="6 7" id="KW-0349">Heme</keyword>
<dbReference type="CDD" id="cd11041">
    <property type="entry name" value="CYP503A1-like"/>
    <property type="match status" value="1"/>
</dbReference>
<evidence type="ECO:0000256" key="4">
    <source>
        <dbReference type="ARBA" id="ARBA00023002"/>
    </source>
</evidence>
<keyword evidence="7" id="KW-0503">Monooxygenase</keyword>
<dbReference type="RefSeq" id="XP_007319309.1">
    <property type="nucleotide sequence ID" value="XM_007319247.1"/>
</dbReference>
<feature type="signal peptide" evidence="8">
    <location>
        <begin position="1"/>
        <end position="24"/>
    </location>
</feature>
<protein>
    <recommendedName>
        <fullName evidence="10">Cytochrome P450</fullName>
    </recommendedName>
</protein>
<dbReference type="InterPro" id="IPR017972">
    <property type="entry name" value="Cyt_P450_CS"/>
</dbReference>
<dbReference type="KEGG" id="sla:SERLADRAFT_449911"/>
<dbReference type="InterPro" id="IPR036396">
    <property type="entry name" value="Cyt_P450_sf"/>
</dbReference>
<keyword evidence="4 7" id="KW-0560">Oxidoreductase</keyword>
<dbReference type="EMBL" id="GL945435">
    <property type="protein sequence ID" value="EGO23547.1"/>
    <property type="molecule type" value="Genomic_DNA"/>
</dbReference>
<feature type="chain" id="PRO_5003376446" description="Cytochrome P450" evidence="8">
    <location>
        <begin position="25"/>
        <end position="495"/>
    </location>
</feature>
<dbReference type="GO" id="GO:0016705">
    <property type="term" value="F:oxidoreductase activity, acting on paired donors, with incorporation or reduction of molecular oxygen"/>
    <property type="evidence" value="ECO:0007669"/>
    <property type="project" value="InterPro"/>
</dbReference>
<dbReference type="SUPFAM" id="SSF48264">
    <property type="entry name" value="Cytochrome P450"/>
    <property type="match status" value="1"/>
</dbReference>
<dbReference type="PANTHER" id="PTHR46206">
    <property type="entry name" value="CYTOCHROME P450"/>
    <property type="match status" value="1"/>
</dbReference>
<comment type="similarity">
    <text evidence="2 7">Belongs to the cytochrome P450 family.</text>
</comment>
<gene>
    <name evidence="9" type="ORF">SERLADRAFT_449911</name>
</gene>
<evidence type="ECO:0000256" key="8">
    <source>
        <dbReference type="SAM" id="SignalP"/>
    </source>
</evidence>
<evidence type="ECO:0000256" key="7">
    <source>
        <dbReference type="RuleBase" id="RU000461"/>
    </source>
</evidence>
<dbReference type="GO" id="GO:0005506">
    <property type="term" value="F:iron ion binding"/>
    <property type="evidence" value="ECO:0007669"/>
    <property type="project" value="InterPro"/>
</dbReference>
<dbReference type="GO" id="GO:0004497">
    <property type="term" value="F:monooxygenase activity"/>
    <property type="evidence" value="ECO:0007669"/>
    <property type="project" value="UniProtKB-KW"/>
</dbReference>
<evidence type="ECO:0000256" key="6">
    <source>
        <dbReference type="PIRSR" id="PIRSR602403-1"/>
    </source>
</evidence>
<comment type="cofactor">
    <cofactor evidence="1 6">
        <name>heme</name>
        <dbReference type="ChEBI" id="CHEBI:30413"/>
    </cofactor>
</comment>
<evidence type="ECO:0000256" key="1">
    <source>
        <dbReference type="ARBA" id="ARBA00001971"/>
    </source>
</evidence>
<keyword evidence="8" id="KW-0732">Signal</keyword>
<sequence>MPGPIFCTLVVALLLAFLFPRSRRSDLSKIPTVGPSGPLLSYIGAIRFILDARGMMQEGYDKYKGGLFKIPLMDRWMVIATGSQLIDEMRKVADDELSLQEAVDDILQVEYTFGLEAQRNPYHIPVIRTQLTRNMPALFADMQDEIVHACNDIIPLDGNEWVNVPAYSSMLNITCRTSNRLIVGLPLCRSQEFADLHVKFAVQVIVCASIVNLLPNFIKPFFGRLLTNTPNSIERCTEYIRPIVDDRLRDIEEHGEEWADKPNDMITWLLDEAREERNARAVALRVLVLNFASLHSSSSSFTHALLHLAARPHLLQPLREEAEAVVQEEGWTKAAMDKLKKIDSFLKESQRVSALSLVSMNRKALKPFTFSNGTVIPAGTHVAVASASTHLDEANYANASEFDPFRFADMREKCGEETKHQLVSTDVGYVTFGYGKHACPGRFFASNMLKAIMAHLVLTYDIKLKDEGVRPADQWFGMNCTPNRKAEIMMRKRQS</sequence>
<dbReference type="GeneID" id="18816592"/>
<dbReference type="PROSITE" id="PS00086">
    <property type="entry name" value="CYTOCHROME_P450"/>
    <property type="match status" value="1"/>
</dbReference>
<dbReference type="HOGENOM" id="CLU_022195_0_2_1"/>
<dbReference type="InterPro" id="IPR001128">
    <property type="entry name" value="Cyt_P450"/>
</dbReference>
<evidence type="ECO:0008006" key="10">
    <source>
        <dbReference type="Google" id="ProtNLM"/>
    </source>
</evidence>
<accession>F8P0J2</accession>
<dbReference type="PRINTS" id="PR00465">
    <property type="entry name" value="EP450IV"/>
</dbReference>
<organism>
    <name type="scientific">Serpula lacrymans var. lacrymans (strain S7.9)</name>
    <name type="common">Dry rot fungus</name>
    <dbReference type="NCBI Taxonomy" id="578457"/>
    <lineage>
        <taxon>Eukaryota</taxon>
        <taxon>Fungi</taxon>
        <taxon>Dikarya</taxon>
        <taxon>Basidiomycota</taxon>
        <taxon>Agaricomycotina</taxon>
        <taxon>Agaricomycetes</taxon>
        <taxon>Agaricomycetidae</taxon>
        <taxon>Boletales</taxon>
        <taxon>Coniophorineae</taxon>
        <taxon>Serpulaceae</taxon>
        <taxon>Serpula</taxon>
    </lineage>
</organism>
<proteinExistence type="inferred from homology"/>
<evidence type="ECO:0000313" key="9">
    <source>
        <dbReference type="EMBL" id="EGO23547.1"/>
    </source>
</evidence>
<dbReference type="Proteomes" id="UP000008064">
    <property type="component" value="Unassembled WGS sequence"/>
</dbReference>
<name>F8P0J2_SERL9</name>
<keyword evidence="3 6" id="KW-0479">Metal-binding</keyword>
<dbReference type="InterPro" id="IPR002403">
    <property type="entry name" value="Cyt_P450_E_grp-IV"/>
</dbReference>
<dbReference type="GO" id="GO:0020037">
    <property type="term" value="F:heme binding"/>
    <property type="evidence" value="ECO:0007669"/>
    <property type="project" value="InterPro"/>
</dbReference>